<sequence>MPRGNDQQTKVHYKGKEDDFIIFVDSAEAVESWKKDSSVPLAQVVSGWKVFVTHKHGNQGILDAASNGALESEFGTHAEEDVVKQILQKGALQETENKERQGDRNITQGGTVAH</sequence>
<dbReference type="PANTHER" id="PTHR10927">
    <property type="entry name" value="RIBOSOME MATURATION PROTEIN SBDS"/>
    <property type="match status" value="1"/>
</dbReference>
<dbReference type="EMBL" id="MU005626">
    <property type="protein sequence ID" value="KAF2677024.1"/>
    <property type="molecule type" value="Genomic_DNA"/>
</dbReference>
<gene>
    <name evidence="3" type="ORF">K458DRAFT_424214</name>
</gene>
<dbReference type="InterPro" id="IPR019783">
    <property type="entry name" value="SDO1/SBDS_N"/>
</dbReference>
<feature type="domain" description="Ribosome maturation protein SDO1/SBDS N-terminal" evidence="2">
    <location>
        <begin position="8"/>
        <end position="100"/>
    </location>
</feature>
<evidence type="ECO:0000313" key="3">
    <source>
        <dbReference type="EMBL" id="KAF2677024.1"/>
    </source>
</evidence>
<keyword evidence="4" id="KW-1185">Reference proteome</keyword>
<dbReference type="SUPFAM" id="SSF89895">
    <property type="entry name" value="FYSH domain"/>
    <property type="match status" value="1"/>
</dbReference>
<dbReference type="AlphaFoldDB" id="A0A6G1IFM2"/>
<dbReference type="Gene3D" id="3.30.1250.10">
    <property type="entry name" value="Ribosome maturation protein SBDS, N-terminal domain"/>
    <property type="match status" value="1"/>
</dbReference>
<name>A0A6G1IFM2_9PLEO</name>
<dbReference type="Proteomes" id="UP000799291">
    <property type="component" value="Unassembled WGS sequence"/>
</dbReference>
<protein>
    <submittedName>
        <fullName evidence="3">Putative RNA binding protein</fullName>
    </submittedName>
</protein>
<dbReference type="InterPro" id="IPR039100">
    <property type="entry name" value="Sdo1/SBDS-like"/>
</dbReference>
<proteinExistence type="predicted"/>
<dbReference type="Pfam" id="PF01172">
    <property type="entry name" value="SBDS_N"/>
    <property type="match status" value="1"/>
</dbReference>
<evidence type="ECO:0000313" key="4">
    <source>
        <dbReference type="Proteomes" id="UP000799291"/>
    </source>
</evidence>
<feature type="compositionally biased region" description="Polar residues" evidence="1">
    <location>
        <begin position="104"/>
        <end position="114"/>
    </location>
</feature>
<dbReference type="OrthoDB" id="2567806at2759"/>
<organism evidence="3 4">
    <name type="scientific">Lentithecium fluviatile CBS 122367</name>
    <dbReference type="NCBI Taxonomy" id="1168545"/>
    <lineage>
        <taxon>Eukaryota</taxon>
        <taxon>Fungi</taxon>
        <taxon>Dikarya</taxon>
        <taxon>Ascomycota</taxon>
        <taxon>Pezizomycotina</taxon>
        <taxon>Dothideomycetes</taxon>
        <taxon>Pleosporomycetidae</taxon>
        <taxon>Pleosporales</taxon>
        <taxon>Massarineae</taxon>
        <taxon>Lentitheciaceae</taxon>
        <taxon>Lentithecium</taxon>
    </lineage>
</organism>
<evidence type="ECO:0000259" key="2">
    <source>
        <dbReference type="Pfam" id="PF01172"/>
    </source>
</evidence>
<dbReference type="PANTHER" id="PTHR10927:SF2">
    <property type="entry name" value="RESTRICTION OF TELOMERE CAPPING PROTEIN 3"/>
    <property type="match status" value="1"/>
</dbReference>
<dbReference type="InterPro" id="IPR036786">
    <property type="entry name" value="Ribosome_mat_SBDS_N_sf"/>
</dbReference>
<accession>A0A6G1IFM2</accession>
<reference evidence="3" key="1">
    <citation type="journal article" date="2020" name="Stud. Mycol.">
        <title>101 Dothideomycetes genomes: a test case for predicting lifestyles and emergence of pathogens.</title>
        <authorList>
            <person name="Haridas S."/>
            <person name="Albert R."/>
            <person name="Binder M."/>
            <person name="Bloem J."/>
            <person name="Labutti K."/>
            <person name="Salamov A."/>
            <person name="Andreopoulos B."/>
            <person name="Baker S."/>
            <person name="Barry K."/>
            <person name="Bills G."/>
            <person name="Bluhm B."/>
            <person name="Cannon C."/>
            <person name="Castanera R."/>
            <person name="Culley D."/>
            <person name="Daum C."/>
            <person name="Ezra D."/>
            <person name="Gonzalez J."/>
            <person name="Henrissat B."/>
            <person name="Kuo A."/>
            <person name="Liang C."/>
            <person name="Lipzen A."/>
            <person name="Lutzoni F."/>
            <person name="Magnuson J."/>
            <person name="Mondo S."/>
            <person name="Nolan M."/>
            <person name="Ohm R."/>
            <person name="Pangilinan J."/>
            <person name="Park H.-J."/>
            <person name="Ramirez L."/>
            <person name="Alfaro M."/>
            <person name="Sun H."/>
            <person name="Tritt A."/>
            <person name="Yoshinaga Y."/>
            <person name="Zwiers L.-H."/>
            <person name="Turgeon B."/>
            <person name="Goodwin S."/>
            <person name="Spatafora J."/>
            <person name="Crous P."/>
            <person name="Grigoriev I."/>
        </authorList>
    </citation>
    <scope>NUCLEOTIDE SEQUENCE</scope>
    <source>
        <strain evidence="3">CBS 122367</strain>
    </source>
</reference>
<evidence type="ECO:0000256" key="1">
    <source>
        <dbReference type="SAM" id="MobiDB-lite"/>
    </source>
</evidence>
<feature type="region of interest" description="Disordered" evidence="1">
    <location>
        <begin position="92"/>
        <end position="114"/>
    </location>
</feature>